<feature type="domain" description="Ppx/GppA phosphatase N-terminal" evidence="2">
    <location>
        <begin position="34"/>
        <end position="310"/>
    </location>
</feature>
<dbReference type="AlphaFoldDB" id="A0A2S5T9Z3"/>
<dbReference type="Pfam" id="PF02541">
    <property type="entry name" value="Ppx-GppA"/>
    <property type="match status" value="1"/>
</dbReference>
<organism evidence="4 5">
    <name type="scientific">Caldimonas thermodepolymerans</name>
    <dbReference type="NCBI Taxonomy" id="215580"/>
    <lineage>
        <taxon>Bacteria</taxon>
        <taxon>Pseudomonadati</taxon>
        <taxon>Pseudomonadota</taxon>
        <taxon>Betaproteobacteria</taxon>
        <taxon>Burkholderiales</taxon>
        <taxon>Sphaerotilaceae</taxon>
        <taxon>Caldimonas</taxon>
    </lineage>
</organism>
<dbReference type="RefSeq" id="WP_104355958.1">
    <property type="nucleotide sequence ID" value="NZ_CP064338.1"/>
</dbReference>
<evidence type="ECO:0000259" key="2">
    <source>
        <dbReference type="Pfam" id="PF02541"/>
    </source>
</evidence>
<sequence length="510" mass="56436">MTSRKSDPAAQAAGPLAAVDLGSNSFRLEIGQLQDGHYRRIDYLKETVRLGAGLDDRSRLTERAMRQGLACLARFAERLRGFAPHRVRVVATQTLREAVNREEFLERAEAVLGQPIEVISGREEGRLIYTGVTALLPHAPGRCLVIDIGGRSTEMILDDGPAPLVVESFRTGSVSLSLRYFGDGRLTPAAFRAAQIAAGAELEEGLPTFAAGRWQRALGSSGTVAAVAQVLAATGLTDGTITPAALRWCIEQCLQARRVDALHLPGLKEERRALIGGGLSVLYTVLMQFGIESLHPVRGALRHGVLVELHQRLLAAQDSRAVHDVRDASVRQLQRRFHVDLAQAERVQQVARALYQRVEPDAPPETRRELQWAAALHEVGMSVSHHQYHRHGAYLVGHADAPGFSQSQQRRLATLLLGQRGGLGKLRDMLHDERAAWQVLCLRLAVLLCHGRTMPPRFDALRVQRQGREVRLHWPPGWADAHPRTLYLLQEEQAAWQRSGRLRLVLPRAN</sequence>
<dbReference type="PANTHER" id="PTHR30005">
    <property type="entry name" value="EXOPOLYPHOSPHATASE"/>
    <property type="match status" value="1"/>
</dbReference>
<evidence type="ECO:0000313" key="5">
    <source>
        <dbReference type="Proteomes" id="UP000239406"/>
    </source>
</evidence>
<dbReference type="GO" id="GO:0004309">
    <property type="term" value="F:exopolyphosphatase activity"/>
    <property type="evidence" value="ECO:0007669"/>
    <property type="project" value="TreeGrafter"/>
</dbReference>
<dbReference type="CDD" id="cd24053">
    <property type="entry name" value="ASKHA_NBD_EcPPX-GppA-like"/>
    <property type="match status" value="1"/>
</dbReference>
<comment type="caution">
    <text evidence="4">The sequence shown here is derived from an EMBL/GenBank/DDBJ whole genome shotgun (WGS) entry which is preliminary data.</text>
</comment>
<dbReference type="PIRSF" id="PIRSF001267">
    <property type="entry name" value="Pyrophosphatase_GppA_Ppx"/>
    <property type="match status" value="1"/>
</dbReference>
<keyword evidence="1" id="KW-0378">Hydrolase</keyword>
<evidence type="ECO:0000313" key="4">
    <source>
        <dbReference type="EMBL" id="PPE71766.1"/>
    </source>
</evidence>
<dbReference type="InterPro" id="IPR030673">
    <property type="entry name" value="PyroPPase_GppA_Ppx"/>
</dbReference>
<proteinExistence type="predicted"/>
<protein>
    <submittedName>
        <fullName evidence="4">Exopolyphosphatase</fullName>
    </submittedName>
</protein>
<dbReference type="InterPro" id="IPR048950">
    <property type="entry name" value="Ppx_GppA_C"/>
</dbReference>
<dbReference type="GO" id="GO:0006798">
    <property type="term" value="P:polyphosphate catabolic process"/>
    <property type="evidence" value="ECO:0007669"/>
    <property type="project" value="TreeGrafter"/>
</dbReference>
<feature type="domain" description="Ppx/GppA phosphatase C-terminal" evidence="3">
    <location>
        <begin position="325"/>
        <end position="493"/>
    </location>
</feature>
<accession>A0A2S5T9Z3</accession>
<dbReference type="Gene3D" id="3.30.420.40">
    <property type="match status" value="1"/>
</dbReference>
<dbReference type="EMBL" id="PSNY01000001">
    <property type="protein sequence ID" value="PPE71766.1"/>
    <property type="molecule type" value="Genomic_DNA"/>
</dbReference>
<dbReference type="Proteomes" id="UP000239406">
    <property type="component" value="Unassembled WGS sequence"/>
</dbReference>
<dbReference type="FunFam" id="3.30.420.40:FF:000023">
    <property type="entry name" value="Guanosine-5'-triphosphate,3'-diphosphate pyrophosphatase"/>
    <property type="match status" value="1"/>
</dbReference>
<name>A0A2S5T9Z3_9BURK</name>
<dbReference type="Gene3D" id="3.30.420.150">
    <property type="entry name" value="Exopolyphosphatase. Domain 2"/>
    <property type="match status" value="1"/>
</dbReference>
<dbReference type="InterPro" id="IPR043129">
    <property type="entry name" value="ATPase_NBD"/>
</dbReference>
<keyword evidence="5" id="KW-1185">Reference proteome</keyword>
<dbReference type="Gene3D" id="1.10.3210.10">
    <property type="entry name" value="Hypothetical protein af1432"/>
    <property type="match status" value="1"/>
</dbReference>
<evidence type="ECO:0000259" key="3">
    <source>
        <dbReference type="Pfam" id="PF21447"/>
    </source>
</evidence>
<dbReference type="PANTHER" id="PTHR30005:SF14">
    <property type="entry name" value="EXOPOLYPHOSPHATASE"/>
    <property type="match status" value="1"/>
</dbReference>
<reference evidence="4 5" key="1">
    <citation type="submission" date="2018-02" db="EMBL/GenBank/DDBJ databases">
        <title>Reclassifiation of [Polyangium] brachysporum DSM 7029 as Guopingzhaonella breviflexa gen. nov., sp. nov., a member of the family Comamonadaceae.</title>
        <authorList>
            <person name="Tang B."/>
        </authorList>
    </citation>
    <scope>NUCLEOTIDE SEQUENCE [LARGE SCALE GENOMIC DNA]</scope>
    <source>
        <strain evidence="4 5">DSM 15344</strain>
    </source>
</reference>
<dbReference type="InterPro" id="IPR050273">
    <property type="entry name" value="GppA/Ppx_hydrolase"/>
</dbReference>
<dbReference type="Pfam" id="PF21447">
    <property type="entry name" value="Ppx-GppA_III"/>
    <property type="match status" value="1"/>
</dbReference>
<gene>
    <name evidence="4" type="ORF">C1702_01215</name>
</gene>
<evidence type="ECO:0000256" key="1">
    <source>
        <dbReference type="ARBA" id="ARBA00022801"/>
    </source>
</evidence>
<dbReference type="SUPFAM" id="SSF53067">
    <property type="entry name" value="Actin-like ATPase domain"/>
    <property type="match status" value="2"/>
</dbReference>
<dbReference type="InterPro" id="IPR003695">
    <property type="entry name" value="Ppx_GppA_N"/>
</dbReference>
<dbReference type="SUPFAM" id="SSF109604">
    <property type="entry name" value="HD-domain/PDEase-like"/>
    <property type="match status" value="1"/>
</dbReference>